<feature type="chain" id="PRO_5030588919" evidence="2">
    <location>
        <begin position="24"/>
        <end position="473"/>
    </location>
</feature>
<proteinExistence type="predicted"/>
<feature type="non-terminal residue" evidence="3">
    <location>
        <position position="473"/>
    </location>
</feature>
<reference evidence="3" key="1">
    <citation type="journal article" date="2020" name="mSystems">
        <title>Genome- and Community-Level Interaction Insights into Carbon Utilization and Element Cycling Functions of Hydrothermarchaeota in Hydrothermal Sediment.</title>
        <authorList>
            <person name="Zhou Z."/>
            <person name="Liu Y."/>
            <person name="Xu W."/>
            <person name="Pan J."/>
            <person name="Luo Z.H."/>
            <person name="Li M."/>
        </authorList>
    </citation>
    <scope>NUCLEOTIDE SEQUENCE [LARGE SCALE GENOMIC DNA]</scope>
    <source>
        <strain evidence="3">HyVt-527</strain>
    </source>
</reference>
<evidence type="ECO:0000256" key="1">
    <source>
        <dbReference type="ARBA" id="ARBA00022729"/>
    </source>
</evidence>
<gene>
    <name evidence="3" type="ORF">ENJ89_09885</name>
</gene>
<accession>A0A7V5PRD0</accession>
<dbReference type="Pfam" id="PF13517">
    <property type="entry name" value="FG-GAP_3"/>
    <property type="match status" value="2"/>
</dbReference>
<dbReference type="Gene3D" id="2.130.10.130">
    <property type="entry name" value="Integrin alpha, N-terminal"/>
    <property type="match status" value="2"/>
</dbReference>
<dbReference type="EMBL" id="DROD01000627">
    <property type="protein sequence ID" value="HHJ53492.1"/>
    <property type="molecule type" value="Genomic_DNA"/>
</dbReference>
<dbReference type="Proteomes" id="UP000886124">
    <property type="component" value="Unassembled WGS sequence"/>
</dbReference>
<keyword evidence="1 2" id="KW-0732">Signal</keyword>
<evidence type="ECO:0000256" key="2">
    <source>
        <dbReference type="SAM" id="SignalP"/>
    </source>
</evidence>
<dbReference type="InterPro" id="IPR013517">
    <property type="entry name" value="FG-GAP"/>
</dbReference>
<comment type="caution">
    <text evidence="3">The sequence shown here is derived from an EMBL/GenBank/DDBJ whole genome shotgun (WGS) entry which is preliminary data.</text>
</comment>
<dbReference type="InterPro" id="IPR028994">
    <property type="entry name" value="Integrin_alpha_N"/>
</dbReference>
<feature type="signal peptide" evidence="2">
    <location>
        <begin position="1"/>
        <end position="23"/>
    </location>
</feature>
<name>A0A7V5PRD0_CALAY</name>
<dbReference type="PANTHER" id="PTHR46580">
    <property type="entry name" value="SENSOR KINASE-RELATED"/>
    <property type="match status" value="1"/>
</dbReference>
<dbReference type="SUPFAM" id="SSF69318">
    <property type="entry name" value="Integrin alpha N-terminal domain"/>
    <property type="match status" value="2"/>
</dbReference>
<dbReference type="AlphaFoldDB" id="A0A7V5PRD0"/>
<protein>
    <submittedName>
        <fullName evidence="3">VCBS repeat-containing protein</fullName>
    </submittedName>
</protein>
<dbReference type="PANTHER" id="PTHR46580:SF4">
    <property type="entry name" value="ATP_GTP-BINDING PROTEIN"/>
    <property type="match status" value="1"/>
</dbReference>
<sequence length="473" mass="50608">MKKVFTMLSIAAFLFLVALPVMAQDDFIIGEGYSKIFERNAFENATHYPLVADEVHAGYDLDQDGNLEFIVVADNSDPNGPSGAGWGDGHSIFVYEWNPTAGDFEQMWFWADTSLKTGGASFPTMAVADMDGDGNQEIVLGMPSGSGWPSAEESPKVIYVFEFTSDGGPDAPTATWTAETGPGANARPAAMAAGDIDGDGVEEIAVAFRKFSDAKTNDALMIFSLDGEFAGEFTQFKIEMIDTTGDWGSVYAADITDLDNDGNLEAYFSTDNHTTYEATGTDSYQLYYVESPTVGPWTIQASSQADVDGDGKNELVFGKTNGTLGLWYGITDLASTDSTNEAAVTVVEPGGCRGLTTGDYDGDGKTDIFMGGNYAGSVWRIEYKGEGDITDSASYNYELVYQDTVPNGGTRVYSVSFPGDNFCLKQGGSSSHDMNGNGEPELVIAYEDGDSTQSWVVLVEGNGLTGIEMEPGR</sequence>
<organism evidence="3">
    <name type="scientific">Caldithrix abyssi</name>
    <dbReference type="NCBI Taxonomy" id="187145"/>
    <lineage>
        <taxon>Bacteria</taxon>
        <taxon>Pseudomonadati</taxon>
        <taxon>Calditrichota</taxon>
        <taxon>Calditrichia</taxon>
        <taxon>Calditrichales</taxon>
        <taxon>Calditrichaceae</taxon>
        <taxon>Caldithrix</taxon>
    </lineage>
</organism>
<evidence type="ECO:0000313" key="3">
    <source>
        <dbReference type="EMBL" id="HHJ53492.1"/>
    </source>
</evidence>